<keyword evidence="1" id="KW-0472">Membrane</keyword>
<accession>A0ABY4FGQ1</accession>
<proteinExistence type="predicted"/>
<keyword evidence="1" id="KW-1133">Transmembrane helix</keyword>
<evidence type="ECO:0000313" key="3">
    <source>
        <dbReference type="Proteomes" id="UP000831785"/>
    </source>
</evidence>
<sequence>MLANQPASPVSEMLRNAQRDQRLLLLVVILNIGNITNLSRHHLEGRSMVLVDVAVALMILIGSWYAYRQRKLIKQLQLGTGTTYGHIRESIRQIRGLMRTKFYTAIAFLVTVILAIAYGKHVAILEALRTDPHSWGVLALGVGAAVVVIGLLLYVSKRRQQRRYGRHLDRLEASLRELDA</sequence>
<feature type="transmembrane region" description="Helical" evidence="1">
    <location>
        <begin position="102"/>
        <end position="123"/>
    </location>
</feature>
<dbReference type="RefSeq" id="WP_244723468.1">
    <property type="nucleotide sequence ID" value="NZ_CP095049.1"/>
</dbReference>
<reference evidence="2 3" key="1">
    <citation type="submission" date="2022-04" db="EMBL/GenBank/DDBJ databases">
        <title>Hymenobacter sp. isolated from the air.</title>
        <authorList>
            <person name="Won M."/>
            <person name="Lee C.-M."/>
            <person name="Woen H.-Y."/>
            <person name="Kwon S.-W."/>
        </authorList>
    </citation>
    <scope>NUCLEOTIDE SEQUENCE [LARGE SCALE GENOMIC DNA]</scope>
    <source>
        <strain evidence="3">5116 S-27</strain>
    </source>
</reference>
<dbReference type="EMBL" id="CP095049">
    <property type="protein sequence ID" value="UOQ55197.1"/>
    <property type="molecule type" value="Genomic_DNA"/>
</dbReference>
<gene>
    <name evidence="2" type="ORF">MUN80_10665</name>
</gene>
<organism evidence="2 3">
    <name type="scientific">Hymenobacter cellulosivorans</name>
    <dbReference type="NCBI Taxonomy" id="2932249"/>
    <lineage>
        <taxon>Bacteria</taxon>
        <taxon>Pseudomonadati</taxon>
        <taxon>Bacteroidota</taxon>
        <taxon>Cytophagia</taxon>
        <taxon>Cytophagales</taxon>
        <taxon>Hymenobacteraceae</taxon>
        <taxon>Hymenobacter</taxon>
    </lineage>
</organism>
<evidence type="ECO:0008006" key="4">
    <source>
        <dbReference type="Google" id="ProtNLM"/>
    </source>
</evidence>
<evidence type="ECO:0000256" key="1">
    <source>
        <dbReference type="SAM" id="Phobius"/>
    </source>
</evidence>
<feature type="transmembrane region" description="Helical" evidence="1">
    <location>
        <begin position="135"/>
        <end position="156"/>
    </location>
</feature>
<keyword evidence="3" id="KW-1185">Reference proteome</keyword>
<evidence type="ECO:0000313" key="2">
    <source>
        <dbReference type="EMBL" id="UOQ55197.1"/>
    </source>
</evidence>
<name>A0ABY4FGQ1_9BACT</name>
<feature type="transmembrane region" description="Helical" evidence="1">
    <location>
        <begin position="23"/>
        <end position="43"/>
    </location>
</feature>
<protein>
    <recommendedName>
        <fullName evidence="4">DUF2721 domain-containing protein</fullName>
    </recommendedName>
</protein>
<keyword evidence="1" id="KW-0812">Transmembrane</keyword>
<dbReference type="Proteomes" id="UP000831785">
    <property type="component" value="Chromosome"/>
</dbReference>
<feature type="transmembrane region" description="Helical" evidence="1">
    <location>
        <begin position="49"/>
        <end position="67"/>
    </location>
</feature>